<evidence type="ECO:0000256" key="3">
    <source>
        <dbReference type="ARBA" id="ARBA00023180"/>
    </source>
</evidence>
<feature type="transmembrane region" description="Helical" evidence="5">
    <location>
        <begin position="136"/>
        <end position="155"/>
    </location>
</feature>
<evidence type="ECO:0000256" key="1">
    <source>
        <dbReference type="ARBA" id="ARBA00004141"/>
    </source>
</evidence>
<feature type="transmembrane region" description="Helical" evidence="5">
    <location>
        <begin position="100"/>
        <end position="124"/>
    </location>
</feature>
<comment type="caution">
    <text evidence="6">The sequence shown here is derived from an EMBL/GenBank/DDBJ whole genome shotgun (WGS) entry which is preliminary data.</text>
</comment>
<organism evidence="6 7">
    <name type="scientific">Fusarium floridanum</name>
    <dbReference type="NCBI Taxonomy" id="1325733"/>
    <lineage>
        <taxon>Eukaryota</taxon>
        <taxon>Fungi</taxon>
        <taxon>Dikarya</taxon>
        <taxon>Ascomycota</taxon>
        <taxon>Pezizomycotina</taxon>
        <taxon>Sordariomycetes</taxon>
        <taxon>Hypocreomycetidae</taxon>
        <taxon>Hypocreales</taxon>
        <taxon>Nectriaceae</taxon>
        <taxon>Fusarium</taxon>
        <taxon>Fusarium solani species complex</taxon>
    </lineage>
</organism>
<dbReference type="GO" id="GO:0016020">
    <property type="term" value="C:membrane"/>
    <property type="evidence" value="ECO:0007669"/>
    <property type="project" value="UniProtKB-SubCell"/>
</dbReference>
<dbReference type="EMBL" id="NKCL01000011">
    <property type="protein sequence ID" value="RSL90010.1"/>
    <property type="molecule type" value="Genomic_DNA"/>
</dbReference>
<comment type="similarity">
    <text evidence="2">Belongs to the major facilitator superfamily. Monocarboxylate porter (TC 2.A.1.13) family.</text>
</comment>
<keyword evidence="5" id="KW-0812">Transmembrane</keyword>
<evidence type="ECO:0000313" key="6">
    <source>
        <dbReference type="EMBL" id="RSL90010.1"/>
    </source>
</evidence>
<feature type="transmembrane region" description="Helical" evidence="5">
    <location>
        <begin position="448"/>
        <end position="468"/>
    </location>
</feature>
<dbReference type="PANTHER" id="PTHR11360:SF305">
    <property type="entry name" value="MAJOR FACILITATOR SUPERFAMILY (MFS) PROFILE DOMAIN-CONTAINING PROTEIN"/>
    <property type="match status" value="1"/>
</dbReference>
<feature type="transmembrane region" description="Helical" evidence="5">
    <location>
        <begin position="265"/>
        <end position="288"/>
    </location>
</feature>
<keyword evidence="5" id="KW-1133">Transmembrane helix</keyword>
<dbReference type="InterPro" id="IPR036259">
    <property type="entry name" value="MFS_trans_sf"/>
</dbReference>
<feature type="transmembrane region" description="Helical" evidence="5">
    <location>
        <begin position="300"/>
        <end position="319"/>
    </location>
</feature>
<keyword evidence="7" id="KW-1185">Reference proteome</keyword>
<keyword evidence="3" id="KW-0325">Glycoprotein</keyword>
<reference evidence="6 7" key="1">
    <citation type="submission" date="2017-06" db="EMBL/GenBank/DDBJ databases">
        <title>Comparative genomic analysis of Ambrosia Fusariam Clade fungi.</title>
        <authorList>
            <person name="Stajich J.E."/>
            <person name="Carrillo J."/>
            <person name="Kijimoto T."/>
            <person name="Eskalen A."/>
            <person name="O'Donnell K."/>
            <person name="Kasson M."/>
        </authorList>
    </citation>
    <scope>NUCLEOTIDE SEQUENCE [LARGE SCALE GENOMIC DNA]</scope>
    <source>
        <strain evidence="6 7">NRRL62606</strain>
    </source>
</reference>
<dbReference type="InterPro" id="IPR050327">
    <property type="entry name" value="Proton-linked_MCT"/>
</dbReference>
<evidence type="ECO:0000256" key="4">
    <source>
        <dbReference type="SAM" id="MobiDB-lite"/>
    </source>
</evidence>
<name>A0A428SJP0_9HYPO</name>
<feature type="transmembrane region" description="Helical" evidence="5">
    <location>
        <begin position="161"/>
        <end position="182"/>
    </location>
</feature>
<evidence type="ECO:0008006" key="8">
    <source>
        <dbReference type="Google" id="ProtNLM"/>
    </source>
</evidence>
<sequence>MSTTTAVQLEVLGGGYEEAAHSTRSSLRSTRNRHSENARSLQQDASDDPALEASRIADSTVPDGGYGWVIILACAVIGWWTIGLSYVWGVYQRALLEKGVGSPLALSFCGSLSPALMASIGMLVSRMMRSLGTRKLCFVGIALMAIAEIGASFVTDHLVGLFFLPGVPLGLGMSGCFMSFSVAPAQYFRRKRGLANGIVMAGGGFGGAIMSVATNNMIERYGVEWAFRITGFLIAGTGLPAAWLIKERTPIQATGLIDWTLFKQVNFALLFLAGGMGIFPLLVPPFFIPLYTQSMGLSTSTGAALLAGFSCSSAVGRILSGQLCDILGPLNTLGAFFLGNSLTMIALWPASTTLAPLAVFAVLNGLMNGGFFSCMPTAVGNVFGSTRVSTAVGMIIVGWVAGYLFVSFDRPTTLREILTTNYQGSPIAGYLLEAYGGADEGLHAYRPAMFYAGSVSLVATALVAILRLRISKKPLAKI</sequence>
<protein>
    <recommendedName>
        <fullName evidence="8">Major facilitator superfamily (MFS) profile domain-containing protein</fullName>
    </recommendedName>
</protein>
<dbReference type="Proteomes" id="UP000287972">
    <property type="component" value="Unassembled WGS sequence"/>
</dbReference>
<feature type="transmembrane region" description="Helical" evidence="5">
    <location>
        <begin position="225"/>
        <end position="245"/>
    </location>
</feature>
<dbReference type="SUPFAM" id="SSF103473">
    <property type="entry name" value="MFS general substrate transporter"/>
    <property type="match status" value="1"/>
</dbReference>
<accession>A0A428SJP0</accession>
<feature type="transmembrane region" description="Helical" evidence="5">
    <location>
        <begin position="194"/>
        <end position="213"/>
    </location>
</feature>
<keyword evidence="5" id="KW-0472">Membrane</keyword>
<dbReference type="AlphaFoldDB" id="A0A428SJP0"/>
<feature type="transmembrane region" description="Helical" evidence="5">
    <location>
        <begin position="326"/>
        <end position="348"/>
    </location>
</feature>
<gene>
    <name evidence="6" type="ORF">CEP51_000913</name>
</gene>
<feature type="transmembrane region" description="Helical" evidence="5">
    <location>
        <begin position="354"/>
        <end position="376"/>
    </location>
</feature>
<dbReference type="PANTHER" id="PTHR11360">
    <property type="entry name" value="MONOCARBOXYLATE TRANSPORTER"/>
    <property type="match status" value="1"/>
</dbReference>
<feature type="transmembrane region" description="Helical" evidence="5">
    <location>
        <begin position="388"/>
        <end position="406"/>
    </location>
</feature>
<dbReference type="InterPro" id="IPR011701">
    <property type="entry name" value="MFS"/>
</dbReference>
<proteinExistence type="inferred from homology"/>
<evidence type="ECO:0000256" key="2">
    <source>
        <dbReference type="ARBA" id="ARBA00006727"/>
    </source>
</evidence>
<evidence type="ECO:0000256" key="5">
    <source>
        <dbReference type="SAM" id="Phobius"/>
    </source>
</evidence>
<feature type="region of interest" description="Disordered" evidence="4">
    <location>
        <begin position="17"/>
        <end position="50"/>
    </location>
</feature>
<dbReference type="Pfam" id="PF07690">
    <property type="entry name" value="MFS_1"/>
    <property type="match status" value="1"/>
</dbReference>
<comment type="subcellular location">
    <subcellularLocation>
        <location evidence="1">Membrane</location>
        <topology evidence="1">Multi-pass membrane protein</topology>
    </subcellularLocation>
</comment>
<feature type="transmembrane region" description="Helical" evidence="5">
    <location>
        <begin position="65"/>
        <end position="88"/>
    </location>
</feature>
<evidence type="ECO:0000313" key="7">
    <source>
        <dbReference type="Proteomes" id="UP000287972"/>
    </source>
</evidence>
<dbReference type="GO" id="GO:0022857">
    <property type="term" value="F:transmembrane transporter activity"/>
    <property type="evidence" value="ECO:0007669"/>
    <property type="project" value="InterPro"/>
</dbReference>
<dbReference type="Gene3D" id="1.20.1250.20">
    <property type="entry name" value="MFS general substrate transporter like domains"/>
    <property type="match status" value="2"/>
</dbReference>